<feature type="repeat" description="ANK" evidence="3">
    <location>
        <begin position="130"/>
        <end position="151"/>
    </location>
</feature>
<dbReference type="SUPFAM" id="SSF48403">
    <property type="entry name" value="Ankyrin repeat"/>
    <property type="match status" value="1"/>
</dbReference>
<name>A0A803NCM2_CHEQI</name>
<keyword evidence="5" id="KW-1185">Reference proteome</keyword>
<dbReference type="AlphaFoldDB" id="A0A803NCM2"/>
<evidence type="ECO:0000256" key="2">
    <source>
        <dbReference type="ARBA" id="ARBA00023043"/>
    </source>
</evidence>
<dbReference type="EnsemblPlants" id="AUR62043846-RA">
    <property type="protein sequence ID" value="AUR62043846-RA:cds"/>
    <property type="gene ID" value="AUR62043846"/>
</dbReference>
<evidence type="ECO:0000313" key="4">
    <source>
        <dbReference type="EnsemblPlants" id="AUR62043846-RA:cds"/>
    </source>
</evidence>
<dbReference type="SMART" id="SM00248">
    <property type="entry name" value="ANK"/>
    <property type="match status" value="3"/>
</dbReference>
<dbReference type="PANTHER" id="PTHR24186">
    <property type="entry name" value="PROTEIN PHOSPHATASE 1 REGULATORY SUBUNIT"/>
    <property type="match status" value="1"/>
</dbReference>
<dbReference type="PROSITE" id="PS50297">
    <property type="entry name" value="ANK_REP_REGION"/>
    <property type="match status" value="1"/>
</dbReference>
<reference evidence="4" key="1">
    <citation type="journal article" date="2017" name="Nature">
        <title>The genome of Chenopodium quinoa.</title>
        <authorList>
            <person name="Jarvis D.E."/>
            <person name="Ho Y.S."/>
            <person name="Lightfoot D.J."/>
            <person name="Schmoeckel S.M."/>
            <person name="Li B."/>
            <person name="Borm T.J.A."/>
            <person name="Ohyanagi H."/>
            <person name="Mineta K."/>
            <person name="Michell C.T."/>
            <person name="Saber N."/>
            <person name="Kharbatia N.M."/>
            <person name="Rupper R.R."/>
            <person name="Sharp A.R."/>
            <person name="Dally N."/>
            <person name="Boughton B.A."/>
            <person name="Woo Y.H."/>
            <person name="Gao G."/>
            <person name="Schijlen E.G.W.M."/>
            <person name="Guo X."/>
            <person name="Momin A.A."/>
            <person name="Negrao S."/>
            <person name="Al-Babili S."/>
            <person name="Gehring C."/>
            <person name="Roessner U."/>
            <person name="Jung C."/>
            <person name="Murphy K."/>
            <person name="Arold S.T."/>
            <person name="Gojobori T."/>
            <person name="van der Linden C.G."/>
            <person name="van Loo E.N."/>
            <person name="Jellen E.N."/>
            <person name="Maughan P.J."/>
            <person name="Tester M."/>
        </authorList>
    </citation>
    <scope>NUCLEOTIDE SEQUENCE [LARGE SCALE GENOMIC DNA]</scope>
    <source>
        <strain evidence="4">cv. PI 614886</strain>
    </source>
</reference>
<evidence type="ECO:0000256" key="3">
    <source>
        <dbReference type="PROSITE-ProRule" id="PRU00023"/>
    </source>
</evidence>
<sequence length="244" mass="27455">MEKQIEITQSLVTTQLYEAALQNDVVSLKALVELTYDLELLNSGDSDGNTVLHLAVVYKELQSPLHVAVKMGHLGFVKKILSVKPEMAEVVDQIKRSTPLHIAAAKKGWLPIVEMLLEVKPNMCFVHDQDGMTPLHVAAVNGNTDVLIEFLKKKHQAALERTTKDMNEISSNSHETTIINRQPRTAMKRHEENRRPERFQPTAVTFSRLRNLIAATQTAGIDFLTTGFQFGATRYAYIHRRSSP</sequence>
<evidence type="ECO:0000256" key="1">
    <source>
        <dbReference type="ARBA" id="ARBA00022737"/>
    </source>
</evidence>
<proteinExistence type="predicted"/>
<dbReference type="GO" id="GO:0005886">
    <property type="term" value="C:plasma membrane"/>
    <property type="evidence" value="ECO:0007669"/>
    <property type="project" value="TreeGrafter"/>
</dbReference>
<dbReference type="InterPro" id="IPR002110">
    <property type="entry name" value="Ankyrin_rpt"/>
</dbReference>
<dbReference type="Pfam" id="PF12796">
    <property type="entry name" value="Ank_2"/>
    <property type="match status" value="1"/>
</dbReference>
<keyword evidence="2 3" id="KW-0040">ANK repeat</keyword>
<dbReference type="Gramene" id="AUR62043846-RA">
    <property type="protein sequence ID" value="AUR62043846-RA:cds"/>
    <property type="gene ID" value="AUR62043846"/>
</dbReference>
<keyword evidence="1" id="KW-0677">Repeat</keyword>
<dbReference type="InterPro" id="IPR036770">
    <property type="entry name" value="Ankyrin_rpt-contain_sf"/>
</dbReference>
<protein>
    <submittedName>
        <fullName evidence="4">Uncharacterized protein</fullName>
    </submittedName>
</protein>
<dbReference type="Proteomes" id="UP000596660">
    <property type="component" value="Unplaced"/>
</dbReference>
<dbReference type="PROSITE" id="PS50088">
    <property type="entry name" value="ANK_REPEAT"/>
    <property type="match status" value="1"/>
</dbReference>
<organism evidence="4 5">
    <name type="scientific">Chenopodium quinoa</name>
    <name type="common">Quinoa</name>
    <dbReference type="NCBI Taxonomy" id="63459"/>
    <lineage>
        <taxon>Eukaryota</taxon>
        <taxon>Viridiplantae</taxon>
        <taxon>Streptophyta</taxon>
        <taxon>Embryophyta</taxon>
        <taxon>Tracheophyta</taxon>
        <taxon>Spermatophyta</taxon>
        <taxon>Magnoliopsida</taxon>
        <taxon>eudicotyledons</taxon>
        <taxon>Gunneridae</taxon>
        <taxon>Pentapetalae</taxon>
        <taxon>Caryophyllales</taxon>
        <taxon>Chenopodiaceae</taxon>
        <taxon>Chenopodioideae</taxon>
        <taxon>Atripliceae</taxon>
        <taxon>Chenopodium</taxon>
    </lineage>
</organism>
<reference evidence="4" key="2">
    <citation type="submission" date="2021-03" db="UniProtKB">
        <authorList>
            <consortium name="EnsemblPlants"/>
        </authorList>
    </citation>
    <scope>IDENTIFICATION</scope>
</reference>
<accession>A0A803NCM2</accession>
<evidence type="ECO:0000313" key="5">
    <source>
        <dbReference type="Proteomes" id="UP000596660"/>
    </source>
</evidence>
<dbReference type="Gene3D" id="1.25.40.20">
    <property type="entry name" value="Ankyrin repeat-containing domain"/>
    <property type="match status" value="1"/>
</dbReference>
<dbReference type="PANTHER" id="PTHR24186:SF37">
    <property type="entry name" value="PGG DOMAIN-CONTAINING PROTEIN"/>
    <property type="match status" value="1"/>
</dbReference>